<accession>A0A1S3HZW6</accession>
<evidence type="ECO:0000313" key="3">
    <source>
        <dbReference type="RefSeq" id="XP_013390639.1"/>
    </source>
</evidence>
<feature type="transmembrane region" description="Helical" evidence="1">
    <location>
        <begin position="9"/>
        <end position="28"/>
    </location>
</feature>
<dbReference type="SUPFAM" id="SSF54791">
    <property type="entry name" value="Eukaryotic type KH-domain (KH-domain type I)"/>
    <property type="match status" value="1"/>
</dbReference>
<dbReference type="Pfam" id="PF03269">
    <property type="entry name" value="DUF268"/>
    <property type="match status" value="1"/>
</dbReference>
<dbReference type="InParanoid" id="A0A1S3HZW6"/>
<dbReference type="RefSeq" id="XP_013390639.1">
    <property type="nucleotide sequence ID" value="XM_013535185.1"/>
</dbReference>
<evidence type="ECO:0000313" key="2">
    <source>
        <dbReference type="Proteomes" id="UP000085678"/>
    </source>
</evidence>
<reference evidence="3" key="1">
    <citation type="submission" date="2025-08" db="UniProtKB">
        <authorList>
            <consortium name="RefSeq"/>
        </authorList>
    </citation>
    <scope>IDENTIFICATION</scope>
    <source>
        <tissue evidence="3">Gonads</tissue>
    </source>
</reference>
<dbReference type="Gene3D" id="3.30.1370.10">
    <property type="entry name" value="K Homology domain, type 1"/>
    <property type="match status" value="1"/>
</dbReference>
<evidence type="ECO:0000256" key="1">
    <source>
        <dbReference type="SAM" id="Phobius"/>
    </source>
</evidence>
<keyword evidence="2" id="KW-1185">Reference proteome</keyword>
<dbReference type="GO" id="GO:0003723">
    <property type="term" value="F:RNA binding"/>
    <property type="evidence" value="ECO:0007669"/>
    <property type="project" value="InterPro"/>
</dbReference>
<dbReference type="InterPro" id="IPR036612">
    <property type="entry name" value="KH_dom_type_1_sf"/>
</dbReference>
<proteinExistence type="predicted"/>
<dbReference type="OrthoDB" id="428346at2759"/>
<organism evidence="2 3">
    <name type="scientific">Lingula anatina</name>
    <name type="common">Brachiopod</name>
    <name type="synonym">Lingula unguis</name>
    <dbReference type="NCBI Taxonomy" id="7574"/>
    <lineage>
        <taxon>Eukaryota</taxon>
        <taxon>Metazoa</taxon>
        <taxon>Spiralia</taxon>
        <taxon>Lophotrochozoa</taxon>
        <taxon>Brachiopoda</taxon>
        <taxon>Linguliformea</taxon>
        <taxon>Lingulata</taxon>
        <taxon>Lingulida</taxon>
        <taxon>Linguloidea</taxon>
        <taxon>Lingulidae</taxon>
        <taxon>Lingula</taxon>
    </lineage>
</organism>
<sequence length="384" mass="43841">MGRTLRRNLFTLFTINVIILLLIVNYDLKQKYRASVEKQLDNMITEEVNLDHRLHSRIIEQKGRQVRKIMDDYKVPQYSKSNVVQATKGNKMGYITADTESVHSFPPCGQVCNFSMHKKKEDLFLRKDFNCKNIFLRLKNPPGKVYIPPLKEPPPELLLDFTQNGSLLLSPKYLDGTRKGRKVHRKLEEIKTLLADDKVKNIAKYDLQGVGYKQVLSKYQGQLKGKSGMVIGSISPWVEVILLNLGVKHVTTVDYNPVFFDHPQLSFEFMSDIADKITKNQSLLMDFAASFSSLEHSGLGRYGDPINPHGDLEAAAQIWCMLKPGALFYLGIPVNFGTPEGWLVFNAHRIYGEARIEQITANYEILERTPFGRLHGVFVLRKVL</sequence>
<protein>
    <submittedName>
        <fullName evidence="3">Uncharacterized protein LOC106159023</fullName>
    </submittedName>
</protein>
<keyword evidence="1" id="KW-0472">Membrane</keyword>
<keyword evidence="1" id="KW-1133">Transmembrane helix</keyword>
<dbReference type="GeneID" id="106159023"/>
<name>A0A1S3HZW6_LINAN</name>
<dbReference type="Proteomes" id="UP000085678">
    <property type="component" value="Unplaced"/>
</dbReference>
<dbReference type="KEGG" id="lak:106159023"/>
<dbReference type="InterPro" id="IPR004951">
    <property type="entry name" value="DUF268_CAE_spp"/>
</dbReference>
<dbReference type="AlphaFoldDB" id="A0A1S3HZW6"/>
<gene>
    <name evidence="3" type="primary">LOC106159023</name>
</gene>
<keyword evidence="1" id="KW-0812">Transmembrane</keyword>